<dbReference type="STRING" id="748449.Halha_1059"/>
<dbReference type="OrthoDB" id="2889025at2"/>
<dbReference type="Proteomes" id="UP000010880">
    <property type="component" value="Chromosome"/>
</dbReference>
<sequence>MDRDLVDKIIEYKGEDYLALATVISATGSSPRNSGAQILVYPNGSIYGTVGGGLSEAETIKKAQELIQIGESKKYSFDMSNDQVAKAGGVCGGQVEIFIETIKVSN</sequence>
<dbReference type="InterPro" id="IPR003777">
    <property type="entry name" value="XdhC_CoxI"/>
</dbReference>
<dbReference type="AlphaFoldDB" id="L0K9H9"/>
<dbReference type="Pfam" id="PF02625">
    <property type="entry name" value="XdhC_CoxI"/>
    <property type="match status" value="1"/>
</dbReference>
<accession>L0K9H9</accession>
<protein>
    <submittedName>
        <fullName evidence="2">Xanthine and CO dehydrogenases maturation factor, XdhC/CoxF family</fullName>
    </submittedName>
</protein>
<dbReference type="HOGENOM" id="CLU_154250_1_0_9"/>
<dbReference type="eggNOG" id="COG1975">
    <property type="taxonomic scope" value="Bacteria"/>
</dbReference>
<organism evidence="2 3">
    <name type="scientific">Halobacteroides halobius (strain ATCC 35273 / DSM 5150 / MD-1)</name>
    <dbReference type="NCBI Taxonomy" id="748449"/>
    <lineage>
        <taxon>Bacteria</taxon>
        <taxon>Bacillati</taxon>
        <taxon>Bacillota</taxon>
        <taxon>Clostridia</taxon>
        <taxon>Halanaerobiales</taxon>
        <taxon>Halobacteroidaceae</taxon>
        <taxon>Halobacteroides</taxon>
    </lineage>
</organism>
<dbReference type="EMBL" id="CP003359">
    <property type="protein sequence ID" value="AGB41019.1"/>
    <property type="molecule type" value="Genomic_DNA"/>
</dbReference>
<dbReference type="PANTHER" id="PTHR30388">
    <property type="entry name" value="ALDEHYDE OXIDOREDUCTASE MOLYBDENUM COFACTOR ASSEMBLY PROTEIN"/>
    <property type="match status" value="1"/>
</dbReference>
<dbReference type="RefSeq" id="WP_015326744.1">
    <property type="nucleotide sequence ID" value="NC_019978.1"/>
</dbReference>
<keyword evidence="3" id="KW-1185">Reference proteome</keyword>
<evidence type="ECO:0000313" key="2">
    <source>
        <dbReference type="EMBL" id="AGB41019.1"/>
    </source>
</evidence>
<gene>
    <name evidence="2" type="ordered locus">Halha_1059</name>
</gene>
<feature type="domain" description="XdhC- CoxI" evidence="1">
    <location>
        <begin position="18"/>
        <end position="77"/>
    </location>
</feature>
<evidence type="ECO:0000313" key="3">
    <source>
        <dbReference type="Proteomes" id="UP000010880"/>
    </source>
</evidence>
<dbReference type="InterPro" id="IPR052698">
    <property type="entry name" value="MoCofactor_Util/Proc"/>
</dbReference>
<proteinExistence type="predicted"/>
<evidence type="ECO:0000259" key="1">
    <source>
        <dbReference type="Pfam" id="PF02625"/>
    </source>
</evidence>
<reference evidence="3" key="1">
    <citation type="submission" date="2012-02" db="EMBL/GenBank/DDBJ databases">
        <title>The complete genome of Halobacteroides halobius DSM 5150.</title>
        <authorList>
            <person name="Lucas S."/>
            <person name="Copeland A."/>
            <person name="Lapidus A."/>
            <person name="Glavina del Rio T."/>
            <person name="Dalin E."/>
            <person name="Tice H."/>
            <person name="Bruce D."/>
            <person name="Goodwin L."/>
            <person name="Pitluck S."/>
            <person name="Peters L."/>
            <person name="Mikhailova N."/>
            <person name="Gu W."/>
            <person name="Kyrpides N."/>
            <person name="Mavromatis K."/>
            <person name="Ivanova N."/>
            <person name="Brettin T."/>
            <person name="Detter J.C."/>
            <person name="Han C."/>
            <person name="Larimer F."/>
            <person name="Land M."/>
            <person name="Hauser L."/>
            <person name="Markowitz V."/>
            <person name="Cheng J.-F."/>
            <person name="Hugenholtz P."/>
            <person name="Woyke T."/>
            <person name="Wu D."/>
            <person name="Tindall B."/>
            <person name="Pomrenke H."/>
            <person name="Brambilla E."/>
            <person name="Klenk H.-P."/>
            <person name="Eisen J.A."/>
        </authorList>
    </citation>
    <scope>NUCLEOTIDE SEQUENCE [LARGE SCALE GENOMIC DNA]</scope>
    <source>
        <strain evidence="3">ATCC 35273 / DSM 5150 / MD-1</strain>
    </source>
</reference>
<name>L0K9H9_HALHC</name>
<dbReference type="PANTHER" id="PTHR30388:SF6">
    <property type="entry name" value="XANTHINE DEHYDROGENASE SUBUNIT A-RELATED"/>
    <property type="match status" value="1"/>
</dbReference>
<dbReference type="KEGG" id="hhl:Halha_1059"/>